<keyword evidence="2" id="KW-1015">Disulfide bond</keyword>
<feature type="non-terminal residue" evidence="5">
    <location>
        <position position="1"/>
    </location>
</feature>
<feature type="domain" description="LamG-like jellyroll fold" evidence="4">
    <location>
        <begin position="57"/>
        <end position="192"/>
    </location>
</feature>
<proteinExistence type="predicted"/>
<comment type="caution">
    <text evidence="5">The sequence shown here is derived from an EMBL/GenBank/DDBJ whole genome shotgun (WGS) entry which is preliminary data.</text>
</comment>
<dbReference type="EMBL" id="LAZR01045993">
    <property type="protein sequence ID" value="KKK97567.1"/>
    <property type="molecule type" value="Genomic_DNA"/>
</dbReference>
<evidence type="ECO:0000313" key="5">
    <source>
        <dbReference type="EMBL" id="KKK97567.1"/>
    </source>
</evidence>
<sequence length="450" mass="47380">MDDITGSTVTDLGSSGDDGTLQADAAQTDGVIGKAVTFDGTGDYIDLGNYTATDGLQNLSVSLWFKTDEIPASELRPILGIGPSGSRIPWIFFPNGASAVRVQMSITAPGVDQVDTPTLAQDTWYHLVFTHDAVGAGNAILYLNGVSVDSDTAIDSTSGASGNAGDIGTFLTSYFKGDIDDVRIYSRTLSPAEALELYELGALDAMTSFDAAYFKEYIASRSGFFGNNLWVGNDLIVVGDGIFDEITLTSPSANDIKIAAYPFGDNSGIVFESQTSGVQSWLNMMTKDGDGTDNLQFRMFAKGTTASITDSEYFRIFYNTTGPKFQIESLNSGDGTVRPLHISTGTNTNQVILNIDGSVAFDEGNVSITAGVFEVEGTTDPIVIFDQNTTAAAFTDYQGTAGTGDSTISTTGMGASSAGTDVAAPDAASWSCDAMIKVQVNGVDHWIPAY</sequence>
<protein>
    <recommendedName>
        <fullName evidence="4">LamG-like jellyroll fold domain-containing protein</fullName>
    </recommendedName>
</protein>
<feature type="compositionally biased region" description="Polar residues" evidence="3">
    <location>
        <begin position="1"/>
        <end position="13"/>
    </location>
</feature>
<evidence type="ECO:0000256" key="3">
    <source>
        <dbReference type="SAM" id="MobiDB-lite"/>
    </source>
</evidence>
<gene>
    <name evidence="5" type="ORF">LCGC14_2651460</name>
</gene>
<dbReference type="InterPro" id="IPR006558">
    <property type="entry name" value="LamG-like"/>
</dbReference>
<name>A0A0F8ZUQ3_9ZZZZ</name>
<evidence type="ECO:0000256" key="2">
    <source>
        <dbReference type="ARBA" id="ARBA00023157"/>
    </source>
</evidence>
<feature type="non-terminal residue" evidence="5">
    <location>
        <position position="450"/>
    </location>
</feature>
<organism evidence="5">
    <name type="scientific">marine sediment metagenome</name>
    <dbReference type="NCBI Taxonomy" id="412755"/>
    <lineage>
        <taxon>unclassified sequences</taxon>
        <taxon>metagenomes</taxon>
        <taxon>ecological metagenomes</taxon>
    </lineage>
</organism>
<dbReference type="SUPFAM" id="SSF49899">
    <property type="entry name" value="Concanavalin A-like lectins/glucanases"/>
    <property type="match status" value="1"/>
</dbReference>
<feature type="region of interest" description="Disordered" evidence="3">
    <location>
        <begin position="1"/>
        <end position="21"/>
    </location>
</feature>
<dbReference type="Pfam" id="PF13385">
    <property type="entry name" value="Laminin_G_3"/>
    <property type="match status" value="1"/>
</dbReference>
<evidence type="ECO:0000259" key="4">
    <source>
        <dbReference type="SMART" id="SM00560"/>
    </source>
</evidence>
<accession>A0A0F8ZUQ3</accession>
<dbReference type="Gene3D" id="2.60.120.200">
    <property type="match status" value="1"/>
</dbReference>
<keyword evidence="1" id="KW-0732">Signal</keyword>
<dbReference type="SMART" id="SM00560">
    <property type="entry name" value="LamGL"/>
    <property type="match status" value="1"/>
</dbReference>
<dbReference type="InterPro" id="IPR013320">
    <property type="entry name" value="ConA-like_dom_sf"/>
</dbReference>
<dbReference type="AlphaFoldDB" id="A0A0F8ZUQ3"/>
<reference evidence="5" key="1">
    <citation type="journal article" date="2015" name="Nature">
        <title>Complex archaea that bridge the gap between prokaryotes and eukaryotes.</title>
        <authorList>
            <person name="Spang A."/>
            <person name="Saw J.H."/>
            <person name="Jorgensen S.L."/>
            <person name="Zaremba-Niedzwiedzka K."/>
            <person name="Martijn J."/>
            <person name="Lind A.E."/>
            <person name="van Eijk R."/>
            <person name="Schleper C."/>
            <person name="Guy L."/>
            <person name="Ettema T.J."/>
        </authorList>
    </citation>
    <scope>NUCLEOTIDE SEQUENCE</scope>
</reference>
<evidence type="ECO:0000256" key="1">
    <source>
        <dbReference type="ARBA" id="ARBA00022729"/>
    </source>
</evidence>